<dbReference type="GO" id="GO:0016020">
    <property type="term" value="C:membrane"/>
    <property type="evidence" value="ECO:0007669"/>
    <property type="project" value="InterPro"/>
</dbReference>
<evidence type="ECO:0000313" key="6">
    <source>
        <dbReference type="Proteomes" id="UP000276349"/>
    </source>
</evidence>
<dbReference type="PROSITE" id="PS50111">
    <property type="entry name" value="CHEMOTAXIS_TRANSDUC_2"/>
    <property type="match status" value="1"/>
</dbReference>
<feature type="transmembrane region" description="Helical" evidence="3">
    <location>
        <begin position="12"/>
        <end position="29"/>
    </location>
</feature>
<evidence type="ECO:0000313" key="5">
    <source>
        <dbReference type="EMBL" id="RTQ89698.1"/>
    </source>
</evidence>
<dbReference type="InterPro" id="IPR004089">
    <property type="entry name" value="MCPsignal_dom"/>
</dbReference>
<keyword evidence="1 2" id="KW-0807">Transducer</keyword>
<organism evidence="5 6">
    <name type="scientific">Lysinibacillus telephonicus</name>
    <dbReference type="NCBI Taxonomy" id="1714840"/>
    <lineage>
        <taxon>Bacteria</taxon>
        <taxon>Bacillati</taxon>
        <taxon>Bacillota</taxon>
        <taxon>Bacilli</taxon>
        <taxon>Bacillales</taxon>
        <taxon>Bacillaceae</taxon>
        <taxon>Lysinibacillus</taxon>
    </lineage>
</organism>
<evidence type="ECO:0000259" key="4">
    <source>
        <dbReference type="PROSITE" id="PS50111"/>
    </source>
</evidence>
<feature type="transmembrane region" description="Helical" evidence="3">
    <location>
        <begin position="78"/>
        <end position="98"/>
    </location>
</feature>
<protein>
    <submittedName>
        <fullName evidence="5">Methyl-accepting chemotaxis protein</fullName>
    </submittedName>
</protein>
<dbReference type="EMBL" id="RXNR01000060">
    <property type="protein sequence ID" value="RTQ89698.1"/>
    <property type="molecule type" value="Genomic_DNA"/>
</dbReference>
<dbReference type="CDD" id="cd11386">
    <property type="entry name" value="MCP_signal"/>
    <property type="match status" value="1"/>
</dbReference>
<feature type="transmembrane region" description="Helical" evidence="3">
    <location>
        <begin position="182"/>
        <end position="201"/>
    </location>
</feature>
<reference evidence="5 6" key="1">
    <citation type="submission" date="2018-12" db="EMBL/GenBank/DDBJ databases">
        <authorList>
            <person name="Yu L."/>
        </authorList>
    </citation>
    <scope>NUCLEOTIDE SEQUENCE [LARGE SCALE GENOMIC DNA]</scope>
    <source>
        <strain evidence="5 6">S5H2222</strain>
    </source>
</reference>
<evidence type="ECO:0000256" key="1">
    <source>
        <dbReference type="ARBA" id="ARBA00023224"/>
    </source>
</evidence>
<feature type="transmembrane region" description="Helical" evidence="3">
    <location>
        <begin position="36"/>
        <end position="58"/>
    </location>
</feature>
<dbReference type="GO" id="GO:0007165">
    <property type="term" value="P:signal transduction"/>
    <property type="evidence" value="ECO:0007669"/>
    <property type="project" value="UniProtKB-KW"/>
</dbReference>
<dbReference type="SMART" id="SM00283">
    <property type="entry name" value="MA"/>
    <property type="match status" value="1"/>
</dbReference>
<keyword evidence="3" id="KW-0472">Membrane</keyword>
<dbReference type="SUPFAM" id="SSF58104">
    <property type="entry name" value="Methyl-accepting chemotaxis protein (MCP) signaling domain"/>
    <property type="match status" value="1"/>
</dbReference>
<keyword evidence="3" id="KW-0812">Transmembrane</keyword>
<comment type="caution">
    <text evidence="5">The sequence shown here is derived from an EMBL/GenBank/DDBJ whole genome shotgun (WGS) entry which is preliminary data.</text>
</comment>
<name>A0A431UIT6_9BACI</name>
<dbReference type="PANTHER" id="PTHR32089:SF114">
    <property type="entry name" value="METHYL-ACCEPTING CHEMOTAXIS PROTEIN MCPB"/>
    <property type="match status" value="1"/>
</dbReference>
<keyword evidence="6" id="KW-1185">Reference proteome</keyword>
<sequence>MKFLAAHFLSRFFNGLAGAIAIIRGIISLESAKNRIILILSSIILIASIIVHFLHRVLNVSLYWIDEHPIHHIQQSDLVLNIFLSIPILLLITTLFFYRKNNDHSIIPLLNTLTITFGSMSMIAGGEGMVEYHFSIFMVVAIVGYYEKVNLIIVMTLLFTIQHLLGFFFLSEYVFGQLEYPFSMLIIHALFLLGTSGAITWQTIQKSKLLADLDQKQQKQQILSGVIEKLSISSEKLINASVQLNENYDLNRLAINGMAANIREISSGADIQRQQTEGSSAAIQEINHGIHEITETAKELSEISIATADEANEGNVMIYKTVQQMQLINEKVSSSSEMVKKLNHRSEEIGDIVKIITDIASQTNLLALNAAIEAARAGEHGKGFAVVADEVRKLAEESVGSASKITSIIKSIQEDTVSSAKSMDQVINEAKTGLEVVKETGEIFGRIYESINGVANRIKQIALSSTDVSAATKQVSLSLNEMSYFAEMTSANTQNVVHSSEEQLASVEILSTLITSLNDITLELQELIRETEQLR</sequence>
<evidence type="ECO:0000256" key="2">
    <source>
        <dbReference type="PROSITE-ProRule" id="PRU00284"/>
    </source>
</evidence>
<dbReference type="Gene3D" id="1.10.287.950">
    <property type="entry name" value="Methyl-accepting chemotaxis protein"/>
    <property type="match status" value="1"/>
</dbReference>
<feature type="transmembrane region" description="Helical" evidence="3">
    <location>
        <begin position="105"/>
        <end position="124"/>
    </location>
</feature>
<dbReference type="Proteomes" id="UP000276349">
    <property type="component" value="Unassembled WGS sequence"/>
</dbReference>
<dbReference type="Pfam" id="PF00015">
    <property type="entry name" value="MCPsignal"/>
    <property type="match status" value="1"/>
</dbReference>
<proteinExistence type="predicted"/>
<gene>
    <name evidence="5" type="ORF">EKG35_16125</name>
</gene>
<feature type="domain" description="Methyl-accepting transducer" evidence="4">
    <location>
        <begin position="247"/>
        <end position="483"/>
    </location>
</feature>
<keyword evidence="3" id="KW-1133">Transmembrane helix</keyword>
<dbReference type="OrthoDB" id="2166737at2"/>
<accession>A0A431UIT6</accession>
<dbReference type="PANTHER" id="PTHR32089">
    <property type="entry name" value="METHYL-ACCEPTING CHEMOTAXIS PROTEIN MCPB"/>
    <property type="match status" value="1"/>
</dbReference>
<dbReference type="AlphaFoldDB" id="A0A431UIT6"/>
<feature type="transmembrane region" description="Helical" evidence="3">
    <location>
        <begin position="151"/>
        <end position="170"/>
    </location>
</feature>
<evidence type="ECO:0000256" key="3">
    <source>
        <dbReference type="SAM" id="Phobius"/>
    </source>
</evidence>